<dbReference type="AlphaFoldDB" id="A0A4Y3UQH8"/>
<organism evidence="1 2">
    <name type="scientific">Microbacterium lacticum</name>
    <dbReference type="NCBI Taxonomy" id="33885"/>
    <lineage>
        <taxon>Bacteria</taxon>
        <taxon>Bacillati</taxon>
        <taxon>Actinomycetota</taxon>
        <taxon>Actinomycetes</taxon>
        <taxon>Micrococcales</taxon>
        <taxon>Microbacteriaceae</taxon>
        <taxon>Microbacterium</taxon>
    </lineage>
</organism>
<proteinExistence type="predicted"/>
<dbReference type="EMBL" id="VFPS01000008">
    <property type="protein sequence ID" value="TQM90255.1"/>
    <property type="molecule type" value="Genomic_DNA"/>
</dbReference>
<accession>A0A4Y3UQH8</accession>
<reference evidence="1 2" key="1">
    <citation type="submission" date="2019-06" db="EMBL/GenBank/DDBJ databases">
        <title>Sequencing the genomes of 1000 actinobacteria strains.</title>
        <authorList>
            <person name="Klenk H.-P."/>
        </authorList>
    </citation>
    <scope>NUCLEOTIDE SEQUENCE [LARGE SCALE GENOMIC DNA]</scope>
    <source>
        <strain evidence="1 2">DSM 20427</strain>
    </source>
</reference>
<evidence type="ECO:0000313" key="1">
    <source>
        <dbReference type="EMBL" id="TQM90255.1"/>
    </source>
</evidence>
<keyword evidence="2" id="KW-1185">Reference proteome</keyword>
<protein>
    <recommendedName>
        <fullName evidence="3">AraC family transcriptional regulator</fullName>
    </recommendedName>
</protein>
<sequence>MSQIDSTHALGPIERVTLEDTPALSRDIPFELSIIQAAWPEFENAFDSLRGRKMMGLVFNDGDRYRLSSVRLDRDDRKPLLLDETVIPGGDYLRLRLRGEPSVINAKIPEAFDALFEIADHDAERPHIESYRREGEIDCLVPVHAQS</sequence>
<dbReference type="RefSeq" id="WP_141380394.1">
    <property type="nucleotide sequence ID" value="NZ_BJNA01000022.1"/>
</dbReference>
<gene>
    <name evidence="1" type="ORF">FHX68_3059</name>
</gene>
<dbReference type="OrthoDB" id="3685824at2"/>
<evidence type="ECO:0008006" key="3">
    <source>
        <dbReference type="Google" id="ProtNLM"/>
    </source>
</evidence>
<evidence type="ECO:0000313" key="2">
    <source>
        <dbReference type="Proteomes" id="UP000319804"/>
    </source>
</evidence>
<dbReference type="Proteomes" id="UP000319804">
    <property type="component" value="Unassembled WGS sequence"/>
</dbReference>
<name>A0A4Y3UQH8_9MICO</name>
<comment type="caution">
    <text evidence="1">The sequence shown here is derived from an EMBL/GenBank/DDBJ whole genome shotgun (WGS) entry which is preliminary data.</text>
</comment>